<name>A0A183I0L0_9BILA</name>
<proteinExistence type="predicted"/>
<dbReference type="PROSITE" id="PS50879">
    <property type="entry name" value="RNASE_H_1"/>
    <property type="match status" value="1"/>
</dbReference>
<gene>
    <name evidence="3" type="ORF">OFLC_LOCUS13272</name>
</gene>
<feature type="region of interest" description="Disordered" evidence="1">
    <location>
        <begin position="34"/>
        <end position="69"/>
    </location>
</feature>
<dbReference type="AlphaFoldDB" id="A0A183I0L0"/>
<evidence type="ECO:0000313" key="3">
    <source>
        <dbReference type="EMBL" id="VDP13324.1"/>
    </source>
</evidence>
<dbReference type="Pfam" id="PF00075">
    <property type="entry name" value="RNase_H"/>
    <property type="match status" value="1"/>
</dbReference>
<dbReference type="SUPFAM" id="SSF53098">
    <property type="entry name" value="Ribonuclease H-like"/>
    <property type="match status" value="1"/>
</dbReference>
<dbReference type="EMBL" id="UZAJ01040119">
    <property type="protein sequence ID" value="VDP13324.1"/>
    <property type="molecule type" value="Genomic_DNA"/>
</dbReference>
<evidence type="ECO:0000256" key="1">
    <source>
        <dbReference type="SAM" id="MobiDB-lite"/>
    </source>
</evidence>
<dbReference type="WBParaSite" id="OFLC_0001327301-mRNA-1">
    <property type="protein sequence ID" value="OFLC_0001327301-mRNA-1"/>
    <property type="gene ID" value="OFLC_0001327301"/>
</dbReference>
<dbReference type="InterPro" id="IPR012337">
    <property type="entry name" value="RNaseH-like_sf"/>
</dbReference>
<reference evidence="3 4" key="2">
    <citation type="submission" date="2018-11" db="EMBL/GenBank/DDBJ databases">
        <authorList>
            <consortium name="Pathogen Informatics"/>
        </authorList>
    </citation>
    <scope>NUCLEOTIDE SEQUENCE [LARGE SCALE GENOMIC DNA]</scope>
</reference>
<evidence type="ECO:0000313" key="4">
    <source>
        <dbReference type="Proteomes" id="UP000267606"/>
    </source>
</evidence>
<feature type="domain" description="RNase H type-1" evidence="2">
    <location>
        <begin position="74"/>
        <end position="139"/>
    </location>
</feature>
<evidence type="ECO:0000259" key="2">
    <source>
        <dbReference type="PROSITE" id="PS50879"/>
    </source>
</evidence>
<dbReference type="InterPro" id="IPR036397">
    <property type="entry name" value="RNaseH_sf"/>
</dbReference>
<feature type="compositionally biased region" description="Polar residues" evidence="1">
    <location>
        <begin position="50"/>
        <end position="69"/>
    </location>
</feature>
<dbReference type="STRING" id="387005.A0A183I0L0"/>
<keyword evidence="4" id="KW-1185">Reference proteome</keyword>
<dbReference type="Proteomes" id="UP000267606">
    <property type="component" value="Unassembled WGS sequence"/>
</dbReference>
<protein>
    <submittedName>
        <fullName evidence="5">RNase H domain-containing protein</fullName>
    </submittedName>
</protein>
<sequence length="139" mass="15237">MFRSVSNFIRRSAGWNFPGIFLLRNGILEDSTQTTYSSTESSDSIGGGNTKKSSGFTETTKPNESTGINTNITELPPVVIYTDGSCIENRASGIGIYFGHNHPLNKSEAIHGYEHNSGLAEIIAAKTALKSLRKWNFYK</sequence>
<accession>A0A183I0L0</accession>
<dbReference type="GO" id="GO:0003676">
    <property type="term" value="F:nucleic acid binding"/>
    <property type="evidence" value="ECO:0007669"/>
    <property type="project" value="InterPro"/>
</dbReference>
<dbReference type="GO" id="GO:0004523">
    <property type="term" value="F:RNA-DNA hybrid ribonuclease activity"/>
    <property type="evidence" value="ECO:0007669"/>
    <property type="project" value="InterPro"/>
</dbReference>
<dbReference type="Gene3D" id="3.30.420.10">
    <property type="entry name" value="Ribonuclease H-like superfamily/Ribonuclease H"/>
    <property type="match status" value="1"/>
</dbReference>
<evidence type="ECO:0000313" key="5">
    <source>
        <dbReference type="WBParaSite" id="OFLC_0001327301-mRNA-1"/>
    </source>
</evidence>
<organism evidence="5">
    <name type="scientific">Onchocerca flexuosa</name>
    <dbReference type="NCBI Taxonomy" id="387005"/>
    <lineage>
        <taxon>Eukaryota</taxon>
        <taxon>Metazoa</taxon>
        <taxon>Ecdysozoa</taxon>
        <taxon>Nematoda</taxon>
        <taxon>Chromadorea</taxon>
        <taxon>Rhabditida</taxon>
        <taxon>Spirurina</taxon>
        <taxon>Spiruromorpha</taxon>
        <taxon>Filarioidea</taxon>
        <taxon>Onchocercidae</taxon>
        <taxon>Onchocerca</taxon>
    </lineage>
</organism>
<reference evidence="5" key="1">
    <citation type="submission" date="2016-06" db="UniProtKB">
        <authorList>
            <consortium name="WormBaseParasite"/>
        </authorList>
    </citation>
    <scope>IDENTIFICATION</scope>
</reference>
<dbReference type="InterPro" id="IPR002156">
    <property type="entry name" value="RNaseH_domain"/>
</dbReference>
<feature type="compositionally biased region" description="Low complexity" evidence="1">
    <location>
        <begin position="34"/>
        <end position="44"/>
    </location>
</feature>